<comment type="caution">
    <text evidence="1">The sequence shown here is derived from an EMBL/GenBank/DDBJ whole genome shotgun (WGS) entry which is preliminary data.</text>
</comment>
<keyword evidence="2" id="KW-1185">Reference proteome</keyword>
<gene>
    <name evidence="1" type="ORF">AN218_02935</name>
</gene>
<name>A0A1E7LBL7_9ACTN</name>
<proteinExistence type="predicted"/>
<organism evidence="1 2">
    <name type="scientific">Streptomyces nanshensis</name>
    <dbReference type="NCBI Taxonomy" id="518642"/>
    <lineage>
        <taxon>Bacteria</taxon>
        <taxon>Bacillati</taxon>
        <taxon>Actinomycetota</taxon>
        <taxon>Actinomycetes</taxon>
        <taxon>Kitasatosporales</taxon>
        <taxon>Streptomycetaceae</taxon>
        <taxon>Streptomyces</taxon>
    </lineage>
</organism>
<feature type="non-terminal residue" evidence="1">
    <location>
        <position position="1"/>
    </location>
</feature>
<evidence type="ECO:0000313" key="2">
    <source>
        <dbReference type="Proteomes" id="UP000176005"/>
    </source>
</evidence>
<evidence type="ECO:0008006" key="3">
    <source>
        <dbReference type="Google" id="ProtNLM"/>
    </source>
</evidence>
<dbReference type="Proteomes" id="UP000176005">
    <property type="component" value="Unassembled WGS sequence"/>
</dbReference>
<evidence type="ECO:0000313" key="1">
    <source>
        <dbReference type="EMBL" id="OEV13558.1"/>
    </source>
</evidence>
<dbReference type="EMBL" id="LJGW01000057">
    <property type="protein sequence ID" value="OEV13558.1"/>
    <property type="molecule type" value="Genomic_DNA"/>
</dbReference>
<protein>
    <recommendedName>
        <fullName evidence="3">Polysaccharide deacetylase</fullName>
    </recommendedName>
</protein>
<accession>A0A1E7LBL7</accession>
<feature type="non-terminal residue" evidence="1">
    <location>
        <position position="46"/>
    </location>
</feature>
<reference evidence="1 2" key="1">
    <citation type="journal article" date="2016" name="Front. Microbiol.">
        <title>Comparative Genomics Analysis of Streptomyces Species Reveals Their Adaptation to the Marine Environment and Their Diversity at the Genomic Level.</title>
        <authorList>
            <person name="Tian X."/>
            <person name="Zhang Z."/>
            <person name="Yang T."/>
            <person name="Chen M."/>
            <person name="Li J."/>
            <person name="Chen F."/>
            <person name="Yang J."/>
            <person name="Li W."/>
            <person name="Zhang B."/>
            <person name="Zhang Z."/>
            <person name="Wu J."/>
            <person name="Zhang C."/>
            <person name="Long L."/>
            <person name="Xiao J."/>
        </authorList>
    </citation>
    <scope>NUCLEOTIDE SEQUENCE [LARGE SCALE GENOMIC DNA]</scope>
    <source>
        <strain evidence="1 2">SCSIO 10429</strain>
    </source>
</reference>
<dbReference type="AlphaFoldDB" id="A0A1E7LBL7"/>
<sequence>LAAAGWHMGPAASWLPPVRALFAPGLDGRGDPGHVALTFDDGPDPV</sequence>